<dbReference type="EMBL" id="VSRR010001680">
    <property type="protein sequence ID" value="MPC27005.1"/>
    <property type="molecule type" value="Genomic_DNA"/>
</dbReference>
<protein>
    <submittedName>
        <fullName evidence="1">Uncharacterized protein</fullName>
    </submittedName>
</protein>
<name>A0A5B7E0J9_PORTR</name>
<reference evidence="1 2" key="1">
    <citation type="submission" date="2019-05" db="EMBL/GenBank/DDBJ databases">
        <title>Another draft genome of Portunus trituberculatus and its Hox gene families provides insights of decapod evolution.</title>
        <authorList>
            <person name="Jeong J.-H."/>
            <person name="Song I."/>
            <person name="Kim S."/>
            <person name="Choi T."/>
            <person name="Kim D."/>
            <person name="Ryu S."/>
            <person name="Kim W."/>
        </authorList>
    </citation>
    <scope>NUCLEOTIDE SEQUENCE [LARGE SCALE GENOMIC DNA]</scope>
    <source>
        <tissue evidence="1">Muscle</tissue>
    </source>
</reference>
<dbReference type="AlphaFoldDB" id="A0A5B7E0J9"/>
<sequence length="98" mass="10798">MAWVMNESGVGRVGDEWARERPAYASPTHALYSLPPSLLACLPPTPLSSTTRVVLVMKGISTSTPSLRLILVASRRHRRISQPRIPRGRSLGRVPRLS</sequence>
<dbReference type="Proteomes" id="UP000324222">
    <property type="component" value="Unassembled WGS sequence"/>
</dbReference>
<comment type="caution">
    <text evidence="1">The sequence shown here is derived from an EMBL/GenBank/DDBJ whole genome shotgun (WGS) entry which is preliminary data.</text>
</comment>
<accession>A0A5B7E0J9</accession>
<proteinExistence type="predicted"/>
<evidence type="ECO:0000313" key="1">
    <source>
        <dbReference type="EMBL" id="MPC27005.1"/>
    </source>
</evidence>
<gene>
    <name evidence="1" type="ORF">E2C01_020157</name>
</gene>
<keyword evidence="2" id="KW-1185">Reference proteome</keyword>
<evidence type="ECO:0000313" key="2">
    <source>
        <dbReference type="Proteomes" id="UP000324222"/>
    </source>
</evidence>
<organism evidence="1 2">
    <name type="scientific">Portunus trituberculatus</name>
    <name type="common">Swimming crab</name>
    <name type="synonym">Neptunus trituberculatus</name>
    <dbReference type="NCBI Taxonomy" id="210409"/>
    <lineage>
        <taxon>Eukaryota</taxon>
        <taxon>Metazoa</taxon>
        <taxon>Ecdysozoa</taxon>
        <taxon>Arthropoda</taxon>
        <taxon>Crustacea</taxon>
        <taxon>Multicrustacea</taxon>
        <taxon>Malacostraca</taxon>
        <taxon>Eumalacostraca</taxon>
        <taxon>Eucarida</taxon>
        <taxon>Decapoda</taxon>
        <taxon>Pleocyemata</taxon>
        <taxon>Brachyura</taxon>
        <taxon>Eubrachyura</taxon>
        <taxon>Portunoidea</taxon>
        <taxon>Portunidae</taxon>
        <taxon>Portuninae</taxon>
        <taxon>Portunus</taxon>
    </lineage>
</organism>